<name>A0A8R7JXV4_TRIUA</name>
<sequence>MVLQDIYSLQNRCYVTSLVALLTGISSTTTSQKMLRRGARRLLLLLLAPLFGNVLLRCPEMTPLVCVSCIGDAEHKAVNLLPFALDCVWLWRQLAISTTLTLKLSSLRRMGCRCVELVCDVIKHSRNPNVIVSRNGRELLECPMCLVPMYPPVHQAKGS</sequence>
<keyword evidence="2" id="KW-1185">Reference proteome</keyword>
<reference evidence="1" key="2">
    <citation type="submission" date="2018-03" db="EMBL/GenBank/DDBJ databases">
        <title>The Triticum urartu genome reveals the dynamic nature of wheat genome evolution.</title>
        <authorList>
            <person name="Ling H."/>
            <person name="Ma B."/>
            <person name="Shi X."/>
            <person name="Liu H."/>
            <person name="Dong L."/>
            <person name="Sun H."/>
            <person name="Cao Y."/>
            <person name="Gao Q."/>
            <person name="Zheng S."/>
            <person name="Li Y."/>
            <person name="Yu Y."/>
            <person name="Du H."/>
            <person name="Qi M."/>
            <person name="Li Y."/>
            <person name="Yu H."/>
            <person name="Cui Y."/>
            <person name="Wang N."/>
            <person name="Chen C."/>
            <person name="Wu H."/>
            <person name="Zhao Y."/>
            <person name="Zhang J."/>
            <person name="Li Y."/>
            <person name="Zhou W."/>
            <person name="Zhang B."/>
            <person name="Hu W."/>
            <person name="Eijk M."/>
            <person name="Tang J."/>
            <person name="Witsenboer H."/>
            <person name="Zhao S."/>
            <person name="Li Z."/>
            <person name="Zhang A."/>
            <person name="Wang D."/>
            <person name="Liang C."/>
        </authorList>
    </citation>
    <scope>NUCLEOTIDE SEQUENCE [LARGE SCALE GENOMIC DNA]</scope>
    <source>
        <strain evidence="1">cv. G1812</strain>
    </source>
</reference>
<reference evidence="2" key="1">
    <citation type="journal article" date="2013" name="Nature">
        <title>Draft genome of the wheat A-genome progenitor Triticum urartu.</title>
        <authorList>
            <person name="Ling H.Q."/>
            <person name="Zhao S."/>
            <person name="Liu D."/>
            <person name="Wang J."/>
            <person name="Sun H."/>
            <person name="Zhang C."/>
            <person name="Fan H."/>
            <person name="Li D."/>
            <person name="Dong L."/>
            <person name="Tao Y."/>
            <person name="Gao C."/>
            <person name="Wu H."/>
            <person name="Li Y."/>
            <person name="Cui Y."/>
            <person name="Guo X."/>
            <person name="Zheng S."/>
            <person name="Wang B."/>
            <person name="Yu K."/>
            <person name="Liang Q."/>
            <person name="Yang W."/>
            <person name="Lou X."/>
            <person name="Chen J."/>
            <person name="Feng M."/>
            <person name="Jian J."/>
            <person name="Zhang X."/>
            <person name="Luo G."/>
            <person name="Jiang Y."/>
            <person name="Liu J."/>
            <person name="Wang Z."/>
            <person name="Sha Y."/>
            <person name="Zhang B."/>
            <person name="Wu H."/>
            <person name="Tang D."/>
            <person name="Shen Q."/>
            <person name="Xue P."/>
            <person name="Zou S."/>
            <person name="Wang X."/>
            <person name="Liu X."/>
            <person name="Wang F."/>
            <person name="Yang Y."/>
            <person name="An X."/>
            <person name="Dong Z."/>
            <person name="Zhang K."/>
            <person name="Zhang X."/>
            <person name="Luo M.C."/>
            <person name="Dvorak J."/>
            <person name="Tong Y."/>
            <person name="Wang J."/>
            <person name="Yang H."/>
            <person name="Li Z."/>
            <person name="Wang D."/>
            <person name="Zhang A."/>
            <person name="Wang J."/>
        </authorList>
    </citation>
    <scope>NUCLEOTIDE SEQUENCE</scope>
    <source>
        <strain evidence="2">cv. G1812</strain>
    </source>
</reference>
<accession>A0A8R7JXV4</accession>
<reference evidence="1" key="3">
    <citation type="submission" date="2022-06" db="UniProtKB">
        <authorList>
            <consortium name="EnsemblPlants"/>
        </authorList>
    </citation>
    <scope>IDENTIFICATION</scope>
</reference>
<dbReference type="Gramene" id="TuG1812G0100001279.01.T02">
    <property type="protein sequence ID" value="TuG1812G0100001279.01.T02"/>
    <property type="gene ID" value="TuG1812G0100001279.01"/>
</dbReference>
<organism evidence="1 2">
    <name type="scientific">Triticum urartu</name>
    <name type="common">Red wild einkorn</name>
    <name type="synonym">Crithodium urartu</name>
    <dbReference type="NCBI Taxonomy" id="4572"/>
    <lineage>
        <taxon>Eukaryota</taxon>
        <taxon>Viridiplantae</taxon>
        <taxon>Streptophyta</taxon>
        <taxon>Embryophyta</taxon>
        <taxon>Tracheophyta</taxon>
        <taxon>Spermatophyta</taxon>
        <taxon>Magnoliopsida</taxon>
        <taxon>Liliopsida</taxon>
        <taxon>Poales</taxon>
        <taxon>Poaceae</taxon>
        <taxon>BOP clade</taxon>
        <taxon>Pooideae</taxon>
        <taxon>Triticodae</taxon>
        <taxon>Triticeae</taxon>
        <taxon>Triticinae</taxon>
        <taxon>Triticum</taxon>
    </lineage>
</organism>
<dbReference type="Gramene" id="TuG1812G0100001279.01.T05">
    <property type="protein sequence ID" value="TuG1812G0100001279.01.T05"/>
    <property type="gene ID" value="TuG1812G0100001279.01"/>
</dbReference>
<evidence type="ECO:0000313" key="2">
    <source>
        <dbReference type="Proteomes" id="UP000015106"/>
    </source>
</evidence>
<proteinExistence type="predicted"/>
<dbReference type="AlphaFoldDB" id="A0A8R7JXV4"/>
<dbReference type="Proteomes" id="UP000015106">
    <property type="component" value="Chromosome 1"/>
</dbReference>
<evidence type="ECO:0000313" key="1">
    <source>
        <dbReference type="EnsemblPlants" id="TuG1812G0100001279.01.T05"/>
    </source>
</evidence>
<dbReference type="EnsemblPlants" id="TuG1812G0100001279.01.T02">
    <property type="protein sequence ID" value="TuG1812G0100001279.01.T02"/>
    <property type="gene ID" value="TuG1812G0100001279.01"/>
</dbReference>
<dbReference type="EnsemblPlants" id="TuG1812G0100001279.01.T05">
    <property type="protein sequence ID" value="TuG1812G0100001279.01.T05"/>
    <property type="gene ID" value="TuG1812G0100001279.01"/>
</dbReference>
<protein>
    <submittedName>
        <fullName evidence="1">Uncharacterized protein</fullName>
    </submittedName>
</protein>